<sequence length="1033" mass="118161">FQVSITCITTTKLKMSEVSDDQDGTEGTESLNLKPPEPSTFDCPFCAKVLKTKQGLQGHILHLHTDKPARRKRGARAKSVAQKDKGRKKSDNIPDINQASTSAGSACSSKTFTAWSSLNLMLPSRKTEEDSTSSSDKDSNEDVSKDLNMPSQENMSVETSTALTHEDGDKSGDDALLKVLHIIPQTDMDDFYTSIVNQTAMSANDTLEDQEHQDTSDTESNVEDADDAPEEDLMEEDPYVLDDDIVKGMAVLKMALPAEELSETLYYYLLLLLPKEWKIDITKDKCLRIFYHSPYENVAVTRAITWKNGEIGIFIHNKPLPKSCYLWDAVKFIDSVENIGAVADHLFRVAKLIQHSTLCQGIKIYNKYWKEAEAESHGRVESIYEEDDCFRCTHCSLVVLENSTCKTCQQFKNNLKNKQHRSVKKSKDPSSTEKFNKNINLSKEELVMKAADLQKKVKNQARQIDKLKLKVARYVSSTSVNINQNLSDDLAKIFQDNHGSLTQVQKLFWSEQLKALSKKSKPRTMRWNPFVIKIALHLQTVSRSAYKYLQNFITLPSERTLYDFTHVVEAKEGPIEYVIKDLKDQLDKRTRQEHEEFFNLQFDEVSIRSDIVISKSTGEVVGYTNLSTVESELAELEANVSKSSFLNKPATKVLMYMAQGVSTEIIGIVGAYSTDTLTANQLYSRTWNIIYRLESSGLKVLSLICDGAAMNKKFMKMHSAWDTNQNFVYATENLASCDERRAIYFIIDPPHILKTVRNCLANSHSHKNSRKMYKNNEEMSWKAIEALFEATKHETFRSTKLTRAHVQLTSYGCMKVIFATQVFSASVAKSLQNFKDDPRFADYDLNELCTFIKLMNDAFDCWNSYADEKGKRNKWNPLLAPYYDITDSRFNFLKEEFLNYFYDWEQDILNRPGKFSKQKRERMFISFQSFESLKISVYGFCGAIHYMLKEKKAPFIAGRKFNQDKLEQYFGVMRMSEGGNHNPNLQRVKQGIIDRHNISSAAIPAKKGNTETSMEWLPDEKVIPQKIRRKDTK</sequence>
<feature type="coiled-coil region" evidence="2">
    <location>
        <begin position="436"/>
        <end position="470"/>
    </location>
</feature>
<dbReference type="Pfam" id="PF21787">
    <property type="entry name" value="TNP-like_RNaseH_N"/>
    <property type="match status" value="1"/>
</dbReference>
<feature type="non-terminal residue" evidence="5">
    <location>
        <position position="1033"/>
    </location>
</feature>
<protein>
    <submittedName>
        <fullName evidence="5">Transposable element P transposase</fullName>
    </submittedName>
</protein>
<accession>A0AAE1H495</accession>
<feature type="compositionally biased region" description="Basic and acidic residues" evidence="3">
    <location>
        <begin position="81"/>
        <end position="92"/>
    </location>
</feature>
<comment type="caution">
    <text evidence="5">The sequence shown here is derived from an EMBL/GenBank/DDBJ whole genome shotgun (WGS) entry which is preliminary data.</text>
</comment>
<feature type="compositionally biased region" description="Acidic residues" evidence="3">
    <location>
        <begin position="216"/>
        <end position="236"/>
    </location>
</feature>
<evidence type="ECO:0000256" key="1">
    <source>
        <dbReference type="PROSITE-ProRule" id="PRU00042"/>
    </source>
</evidence>
<dbReference type="PROSITE" id="PS50157">
    <property type="entry name" value="ZINC_FINGER_C2H2_2"/>
    <property type="match status" value="1"/>
</dbReference>
<feature type="compositionally biased region" description="Polar residues" evidence="3">
    <location>
        <begin position="95"/>
        <end position="104"/>
    </location>
</feature>
<feature type="region of interest" description="Disordered" evidence="3">
    <location>
        <begin position="61"/>
        <end position="104"/>
    </location>
</feature>
<feature type="region of interest" description="Disordered" evidence="3">
    <location>
        <begin position="123"/>
        <end position="169"/>
    </location>
</feature>
<feature type="domain" description="C2H2-type" evidence="4">
    <location>
        <begin position="41"/>
        <end position="69"/>
    </location>
</feature>
<reference evidence="5" key="1">
    <citation type="submission" date="2021-07" db="EMBL/GenBank/DDBJ databases">
        <authorList>
            <person name="Catto M.A."/>
            <person name="Jacobson A."/>
            <person name="Kennedy G."/>
            <person name="Labadie P."/>
            <person name="Hunt B.G."/>
            <person name="Srinivasan R."/>
        </authorList>
    </citation>
    <scope>NUCLEOTIDE SEQUENCE</scope>
    <source>
        <strain evidence="5">PL_HMW_Pooled</strain>
        <tissue evidence="5">Head</tissue>
    </source>
</reference>
<keyword evidence="1" id="KW-0479">Metal-binding</keyword>
<reference evidence="5" key="2">
    <citation type="journal article" date="2023" name="BMC Genomics">
        <title>Pest status, molecular evolution, and epigenetic factors derived from the genome assembly of Frankliniella fusca, a thysanopteran phytovirus vector.</title>
        <authorList>
            <person name="Catto M.A."/>
            <person name="Labadie P.E."/>
            <person name="Jacobson A.L."/>
            <person name="Kennedy G.G."/>
            <person name="Srinivasan R."/>
            <person name="Hunt B.G."/>
        </authorList>
    </citation>
    <scope>NUCLEOTIDE SEQUENCE</scope>
    <source>
        <strain evidence="5">PL_HMW_Pooled</strain>
    </source>
</reference>
<evidence type="ECO:0000313" key="6">
    <source>
        <dbReference type="Proteomes" id="UP001219518"/>
    </source>
</evidence>
<dbReference type="GO" id="GO:0008270">
    <property type="term" value="F:zinc ion binding"/>
    <property type="evidence" value="ECO:0007669"/>
    <property type="project" value="UniProtKB-KW"/>
</dbReference>
<dbReference type="AlphaFoldDB" id="A0AAE1H495"/>
<keyword evidence="2" id="KW-0175">Coiled coil</keyword>
<keyword evidence="6" id="KW-1185">Reference proteome</keyword>
<organism evidence="5 6">
    <name type="scientific">Frankliniella fusca</name>
    <dbReference type="NCBI Taxonomy" id="407009"/>
    <lineage>
        <taxon>Eukaryota</taxon>
        <taxon>Metazoa</taxon>
        <taxon>Ecdysozoa</taxon>
        <taxon>Arthropoda</taxon>
        <taxon>Hexapoda</taxon>
        <taxon>Insecta</taxon>
        <taxon>Pterygota</taxon>
        <taxon>Neoptera</taxon>
        <taxon>Paraneoptera</taxon>
        <taxon>Thysanoptera</taxon>
        <taxon>Terebrantia</taxon>
        <taxon>Thripoidea</taxon>
        <taxon>Thripidae</taxon>
        <taxon>Frankliniella</taxon>
    </lineage>
</organism>
<feature type="compositionally biased region" description="Polar residues" evidence="3">
    <location>
        <begin position="149"/>
        <end position="163"/>
    </location>
</feature>
<dbReference type="InterPro" id="IPR013087">
    <property type="entry name" value="Znf_C2H2_type"/>
</dbReference>
<feature type="region of interest" description="Disordered" evidence="3">
    <location>
        <begin position="17"/>
        <end position="36"/>
    </location>
</feature>
<feature type="region of interest" description="Disordered" evidence="3">
    <location>
        <begin position="206"/>
        <end position="236"/>
    </location>
</feature>
<dbReference type="PROSITE" id="PS00028">
    <property type="entry name" value="ZINC_FINGER_C2H2_1"/>
    <property type="match status" value="1"/>
</dbReference>
<keyword evidence="1" id="KW-0863">Zinc-finger</keyword>
<name>A0AAE1H495_9NEOP</name>
<keyword evidence="1" id="KW-0862">Zinc</keyword>
<evidence type="ECO:0000313" key="5">
    <source>
        <dbReference type="EMBL" id="KAK3914507.1"/>
    </source>
</evidence>
<evidence type="ECO:0000259" key="4">
    <source>
        <dbReference type="PROSITE" id="PS50157"/>
    </source>
</evidence>
<dbReference type="InterPro" id="IPR048365">
    <property type="entry name" value="TNP-like_RNaseH_N"/>
</dbReference>
<dbReference type="InterPro" id="IPR048366">
    <property type="entry name" value="TNP-like_GBD"/>
</dbReference>
<feature type="compositionally biased region" description="Basic and acidic residues" evidence="3">
    <location>
        <begin position="125"/>
        <end position="145"/>
    </location>
</feature>
<proteinExistence type="predicted"/>
<dbReference type="Pfam" id="PF21788">
    <property type="entry name" value="TNP-like_GBD"/>
    <property type="match status" value="1"/>
</dbReference>
<evidence type="ECO:0000256" key="3">
    <source>
        <dbReference type="SAM" id="MobiDB-lite"/>
    </source>
</evidence>
<dbReference type="EMBL" id="JAHWGI010000382">
    <property type="protein sequence ID" value="KAK3914507.1"/>
    <property type="molecule type" value="Genomic_DNA"/>
</dbReference>
<evidence type="ECO:0000256" key="2">
    <source>
        <dbReference type="SAM" id="Coils"/>
    </source>
</evidence>
<gene>
    <name evidence="5" type="ORF">KUF71_023908</name>
</gene>
<dbReference type="Proteomes" id="UP001219518">
    <property type="component" value="Unassembled WGS sequence"/>
</dbReference>